<keyword evidence="3" id="KW-1185">Reference proteome</keyword>
<dbReference type="InterPro" id="IPR004143">
    <property type="entry name" value="BPL_LPL_catalytic"/>
</dbReference>
<dbReference type="InterPro" id="IPR050664">
    <property type="entry name" value="Octanoyltrans_LipM/LipL"/>
</dbReference>
<gene>
    <name evidence="2" type="ORF">ACFOKA_15565</name>
</gene>
<comment type="caution">
    <text evidence="2">The sequence shown here is derived from an EMBL/GenBank/DDBJ whole genome shotgun (WGS) entry which is preliminary data.</text>
</comment>
<dbReference type="Pfam" id="PF21948">
    <property type="entry name" value="LplA-B_cat"/>
    <property type="match status" value="1"/>
</dbReference>
<dbReference type="InterPro" id="IPR045864">
    <property type="entry name" value="aa-tRNA-synth_II/BPL/LPL"/>
</dbReference>
<organism evidence="2 3">
    <name type="scientific">Kordiimonas pumila</name>
    <dbReference type="NCBI Taxonomy" id="2161677"/>
    <lineage>
        <taxon>Bacteria</taxon>
        <taxon>Pseudomonadati</taxon>
        <taxon>Pseudomonadota</taxon>
        <taxon>Alphaproteobacteria</taxon>
        <taxon>Kordiimonadales</taxon>
        <taxon>Kordiimonadaceae</taxon>
        <taxon>Kordiimonas</taxon>
    </lineage>
</organism>
<sequence length="248" mass="26932">MAPDGTVCRHMCRDSLEAVTLTAQAHVAADYILLKAMTDSVYAAPKARLWLNERCLVVGKSVARQGAFQVAQKALHQQGMPVVVRDTGGTVVPHGPNVLNLSLFRRVSTGEKSVSDSYKILCSGVTKTLSSLGVTATVGPVPGSYCDGDYNIVVAGKKLAGTAQRWRKCSDGSGDWLVLTHASISIGADPEAEDAIAVLYKHMGWPDMFERSAHVSLAECISTHIHDLTNFFYHQMQQHYQRSGYILI</sequence>
<protein>
    <submittedName>
        <fullName evidence="2">Biotin/lipoate A/B protein ligase family protein</fullName>
    </submittedName>
</protein>
<dbReference type="PROSITE" id="PS51733">
    <property type="entry name" value="BPL_LPL_CATALYTIC"/>
    <property type="match status" value="1"/>
</dbReference>
<dbReference type="RefSeq" id="WP_194211463.1">
    <property type="nucleotide sequence ID" value="NZ_CP061205.1"/>
</dbReference>
<evidence type="ECO:0000313" key="2">
    <source>
        <dbReference type="EMBL" id="MFC3053319.1"/>
    </source>
</evidence>
<dbReference type="Proteomes" id="UP001595444">
    <property type="component" value="Unassembled WGS sequence"/>
</dbReference>
<evidence type="ECO:0000313" key="3">
    <source>
        <dbReference type="Proteomes" id="UP001595444"/>
    </source>
</evidence>
<keyword evidence="2" id="KW-0436">Ligase</keyword>
<dbReference type="PANTHER" id="PTHR43679:SF2">
    <property type="entry name" value="OCTANOYL-[GCVH]:PROTEIN N-OCTANOYLTRANSFERASE"/>
    <property type="match status" value="1"/>
</dbReference>
<dbReference type="Gene3D" id="3.30.930.10">
    <property type="entry name" value="Bira Bifunctional Protein, Domain 2"/>
    <property type="match status" value="1"/>
</dbReference>
<name>A0ABV7D8J9_9PROT</name>
<proteinExistence type="predicted"/>
<dbReference type="EMBL" id="JBHRSL010000025">
    <property type="protein sequence ID" value="MFC3053319.1"/>
    <property type="molecule type" value="Genomic_DNA"/>
</dbReference>
<dbReference type="PANTHER" id="PTHR43679">
    <property type="entry name" value="OCTANOYLTRANSFERASE LIPM-RELATED"/>
    <property type="match status" value="1"/>
</dbReference>
<reference evidence="3" key="1">
    <citation type="journal article" date="2019" name="Int. J. Syst. Evol. Microbiol.">
        <title>The Global Catalogue of Microorganisms (GCM) 10K type strain sequencing project: providing services to taxonomists for standard genome sequencing and annotation.</title>
        <authorList>
            <consortium name="The Broad Institute Genomics Platform"/>
            <consortium name="The Broad Institute Genome Sequencing Center for Infectious Disease"/>
            <person name="Wu L."/>
            <person name="Ma J."/>
        </authorList>
    </citation>
    <scope>NUCLEOTIDE SEQUENCE [LARGE SCALE GENOMIC DNA]</scope>
    <source>
        <strain evidence="3">KCTC 62164</strain>
    </source>
</reference>
<dbReference type="GO" id="GO:0016874">
    <property type="term" value="F:ligase activity"/>
    <property type="evidence" value="ECO:0007669"/>
    <property type="project" value="UniProtKB-KW"/>
</dbReference>
<dbReference type="SUPFAM" id="SSF55681">
    <property type="entry name" value="Class II aaRS and biotin synthetases"/>
    <property type="match status" value="1"/>
</dbReference>
<feature type="domain" description="BPL/LPL catalytic" evidence="1">
    <location>
        <begin position="41"/>
        <end position="236"/>
    </location>
</feature>
<accession>A0ABV7D8J9</accession>
<evidence type="ECO:0000259" key="1">
    <source>
        <dbReference type="PROSITE" id="PS51733"/>
    </source>
</evidence>